<comment type="caution">
    <text evidence="2">The sequence shown here is derived from an EMBL/GenBank/DDBJ whole genome shotgun (WGS) entry which is preliminary data.</text>
</comment>
<dbReference type="AlphaFoldDB" id="A0AAV9CZY4"/>
<keyword evidence="3" id="KW-1185">Reference proteome</keyword>
<dbReference type="PANTHER" id="PTHR33384:SF27">
    <property type="entry name" value="OS05G0102500 PROTEIN"/>
    <property type="match status" value="1"/>
</dbReference>
<dbReference type="EMBL" id="JAUJYO010000016">
    <property type="protein sequence ID" value="KAK1293868.1"/>
    <property type="molecule type" value="Genomic_DNA"/>
</dbReference>
<proteinExistence type="predicted"/>
<dbReference type="Proteomes" id="UP001180020">
    <property type="component" value="Unassembled WGS sequence"/>
</dbReference>
<reference evidence="2" key="1">
    <citation type="journal article" date="2023" name="Nat. Commun.">
        <title>Diploid and tetraploid genomes of Acorus and the evolution of monocots.</title>
        <authorList>
            <person name="Ma L."/>
            <person name="Liu K.W."/>
            <person name="Li Z."/>
            <person name="Hsiao Y.Y."/>
            <person name="Qi Y."/>
            <person name="Fu T."/>
            <person name="Tang G.D."/>
            <person name="Zhang D."/>
            <person name="Sun W.H."/>
            <person name="Liu D.K."/>
            <person name="Li Y."/>
            <person name="Chen G.Z."/>
            <person name="Liu X.D."/>
            <person name="Liao X.Y."/>
            <person name="Jiang Y.T."/>
            <person name="Yu X."/>
            <person name="Hao Y."/>
            <person name="Huang J."/>
            <person name="Zhao X.W."/>
            <person name="Ke S."/>
            <person name="Chen Y.Y."/>
            <person name="Wu W.L."/>
            <person name="Hsu J.L."/>
            <person name="Lin Y.F."/>
            <person name="Huang M.D."/>
            <person name="Li C.Y."/>
            <person name="Huang L."/>
            <person name="Wang Z.W."/>
            <person name="Zhao X."/>
            <person name="Zhong W.Y."/>
            <person name="Peng D.H."/>
            <person name="Ahmad S."/>
            <person name="Lan S."/>
            <person name="Zhang J.S."/>
            <person name="Tsai W.C."/>
            <person name="Van de Peer Y."/>
            <person name="Liu Z.J."/>
        </authorList>
    </citation>
    <scope>NUCLEOTIDE SEQUENCE</scope>
    <source>
        <strain evidence="2">CP</strain>
    </source>
</reference>
<reference evidence="2" key="2">
    <citation type="submission" date="2023-06" db="EMBL/GenBank/DDBJ databases">
        <authorList>
            <person name="Ma L."/>
            <person name="Liu K.-W."/>
            <person name="Li Z."/>
            <person name="Hsiao Y.-Y."/>
            <person name="Qi Y."/>
            <person name="Fu T."/>
            <person name="Tang G."/>
            <person name="Zhang D."/>
            <person name="Sun W.-H."/>
            <person name="Liu D.-K."/>
            <person name="Li Y."/>
            <person name="Chen G.-Z."/>
            <person name="Liu X.-D."/>
            <person name="Liao X.-Y."/>
            <person name="Jiang Y.-T."/>
            <person name="Yu X."/>
            <person name="Hao Y."/>
            <person name="Huang J."/>
            <person name="Zhao X.-W."/>
            <person name="Ke S."/>
            <person name="Chen Y.-Y."/>
            <person name="Wu W.-L."/>
            <person name="Hsu J.-L."/>
            <person name="Lin Y.-F."/>
            <person name="Huang M.-D."/>
            <person name="Li C.-Y."/>
            <person name="Huang L."/>
            <person name="Wang Z.-W."/>
            <person name="Zhao X."/>
            <person name="Zhong W.-Y."/>
            <person name="Peng D.-H."/>
            <person name="Ahmad S."/>
            <person name="Lan S."/>
            <person name="Zhang J.-S."/>
            <person name="Tsai W.-C."/>
            <person name="Van De Peer Y."/>
            <person name="Liu Z.-J."/>
        </authorList>
    </citation>
    <scope>NUCLEOTIDE SEQUENCE</scope>
    <source>
        <strain evidence="2">CP</strain>
        <tissue evidence="2">Leaves</tissue>
    </source>
</reference>
<organism evidence="2 3">
    <name type="scientific">Acorus calamus</name>
    <name type="common">Sweet flag</name>
    <dbReference type="NCBI Taxonomy" id="4465"/>
    <lineage>
        <taxon>Eukaryota</taxon>
        <taxon>Viridiplantae</taxon>
        <taxon>Streptophyta</taxon>
        <taxon>Embryophyta</taxon>
        <taxon>Tracheophyta</taxon>
        <taxon>Spermatophyta</taxon>
        <taxon>Magnoliopsida</taxon>
        <taxon>Liliopsida</taxon>
        <taxon>Acoraceae</taxon>
        <taxon>Acorus</taxon>
    </lineage>
</organism>
<feature type="compositionally biased region" description="Polar residues" evidence="1">
    <location>
        <begin position="127"/>
        <end position="145"/>
    </location>
</feature>
<evidence type="ECO:0000256" key="1">
    <source>
        <dbReference type="SAM" id="MobiDB-lite"/>
    </source>
</evidence>
<sequence>MENTIGSFSSVEMLSPKQLPDRNTKGWRICCQSFPRMEDIICPQPRRAFRPMGVTNGVSSFSCNDARLPMHLQHNGLEMLDEILSQDKIEDDQDNNGDTGYFYGSPPVRLNNPIVNDVQFDMPTRTHTSPLRISTGGKQNASSCRASPKAKIEGFVPGRSDSPGVMPAIA</sequence>
<feature type="region of interest" description="Disordered" evidence="1">
    <location>
        <begin position="127"/>
        <end position="170"/>
    </location>
</feature>
<gene>
    <name evidence="2" type="ORF">QJS10_CPA16g00778</name>
</gene>
<dbReference type="PANTHER" id="PTHR33384">
    <property type="entry name" value="EXPRESSED PROTEIN"/>
    <property type="match status" value="1"/>
</dbReference>
<name>A0AAV9CZY4_ACOCL</name>
<protein>
    <submittedName>
        <fullName evidence="2">Uncharacterized protein</fullName>
    </submittedName>
</protein>
<evidence type="ECO:0000313" key="3">
    <source>
        <dbReference type="Proteomes" id="UP001180020"/>
    </source>
</evidence>
<evidence type="ECO:0000313" key="2">
    <source>
        <dbReference type="EMBL" id="KAK1293868.1"/>
    </source>
</evidence>
<accession>A0AAV9CZY4</accession>